<dbReference type="PROSITE" id="PS00042">
    <property type="entry name" value="HTH_CRP_1"/>
    <property type="match status" value="1"/>
</dbReference>
<dbReference type="PANTHER" id="PTHR24567:SF28">
    <property type="entry name" value="LISTERIOLYSIN REGULATORY PROTEIN"/>
    <property type="match status" value="1"/>
</dbReference>
<keyword evidence="1" id="KW-0805">Transcription regulation</keyword>
<dbReference type="Pfam" id="PF13545">
    <property type="entry name" value="HTH_Crp_2"/>
    <property type="match status" value="1"/>
</dbReference>
<dbReference type="GO" id="GO:0003700">
    <property type="term" value="F:DNA-binding transcription factor activity"/>
    <property type="evidence" value="ECO:0007669"/>
    <property type="project" value="InterPro"/>
</dbReference>
<evidence type="ECO:0000256" key="3">
    <source>
        <dbReference type="ARBA" id="ARBA00023163"/>
    </source>
</evidence>
<dbReference type="InterPro" id="IPR036388">
    <property type="entry name" value="WH-like_DNA-bd_sf"/>
</dbReference>
<dbReference type="SUPFAM" id="SSF46785">
    <property type="entry name" value="Winged helix' DNA-binding domain"/>
    <property type="match status" value="1"/>
</dbReference>
<evidence type="ECO:0000313" key="7">
    <source>
        <dbReference type="Proteomes" id="UP000050326"/>
    </source>
</evidence>
<dbReference type="EMBL" id="LKET01000021">
    <property type="protein sequence ID" value="KPU45548.1"/>
    <property type="molecule type" value="Genomic_DNA"/>
</dbReference>
<dbReference type="InterPro" id="IPR012318">
    <property type="entry name" value="HTH_CRP"/>
</dbReference>
<accession>A0A0P8WSH1</accession>
<dbReference type="Gene3D" id="1.10.10.10">
    <property type="entry name" value="Winged helix-like DNA-binding domain superfamily/Winged helix DNA-binding domain"/>
    <property type="match status" value="1"/>
</dbReference>
<dbReference type="STRING" id="36849.OXPF_07810"/>
<gene>
    <name evidence="6" type="primary">fnr</name>
    <name evidence="6" type="ORF">OXPF_07810</name>
</gene>
<reference evidence="6 7" key="1">
    <citation type="submission" date="2015-09" db="EMBL/GenBank/DDBJ databases">
        <title>Genome sequence of Oxobacter pfennigii DSM 3222.</title>
        <authorList>
            <person name="Poehlein A."/>
            <person name="Bengelsdorf F.R."/>
            <person name="Schiel-Bengelsdorf B."/>
            <person name="Duerre P."/>
            <person name="Daniel R."/>
        </authorList>
    </citation>
    <scope>NUCLEOTIDE SEQUENCE [LARGE SCALE GENOMIC DNA]</scope>
    <source>
        <strain evidence="6 7">DSM 3222</strain>
    </source>
</reference>
<dbReference type="SUPFAM" id="SSF51206">
    <property type="entry name" value="cAMP-binding domain-like"/>
    <property type="match status" value="1"/>
</dbReference>
<dbReference type="InterPro" id="IPR014710">
    <property type="entry name" value="RmlC-like_jellyroll"/>
</dbReference>
<dbReference type="Pfam" id="PF00027">
    <property type="entry name" value="cNMP_binding"/>
    <property type="match status" value="1"/>
</dbReference>
<dbReference type="InterPro" id="IPR036390">
    <property type="entry name" value="WH_DNA-bd_sf"/>
</dbReference>
<keyword evidence="7" id="KW-1185">Reference proteome</keyword>
<dbReference type="PATRIC" id="fig|36849.3.peg.834"/>
<keyword evidence="2" id="KW-0238">DNA-binding</keyword>
<dbReference type="SMART" id="SM00100">
    <property type="entry name" value="cNMP"/>
    <property type="match status" value="1"/>
</dbReference>
<protein>
    <submittedName>
        <fullName evidence="6">Fumarate and nitrate reduction regulatory protein</fullName>
    </submittedName>
</protein>
<dbReference type="GO" id="GO:0003677">
    <property type="term" value="F:DNA binding"/>
    <property type="evidence" value="ECO:0007669"/>
    <property type="project" value="UniProtKB-KW"/>
</dbReference>
<dbReference type="InterPro" id="IPR050397">
    <property type="entry name" value="Env_Response_Regulators"/>
</dbReference>
<dbReference type="InterPro" id="IPR018335">
    <property type="entry name" value="Tscrpt_reg_HTH_Crp-type_CS"/>
</dbReference>
<evidence type="ECO:0000259" key="5">
    <source>
        <dbReference type="PROSITE" id="PS51063"/>
    </source>
</evidence>
<evidence type="ECO:0000256" key="1">
    <source>
        <dbReference type="ARBA" id="ARBA00023015"/>
    </source>
</evidence>
<dbReference type="InterPro" id="IPR018490">
    <property type="entry name" value="cNMP-bd_dom_sf"/>
</dbReference>
<keyword evidence="3" id="KW-0804">Transcription</keyword>
<dbReference type="Gene3D" id="2.60.120.10">
    <property type="entry name" value="Jelly Rolls"/>
    <property type="match status" value="1"/>
</dbReference>
<proteinExistence type="predicted"/>
<dbReference type="CDD" id="cd00038">
    <property type="entry name" value="CAP_ED"/>
    <property type="match status" value="1"/>
</dbReference>
<evidence type="ECO:0000313" key="6">
    <source>
        <dbReference type="EMBL" id="KPU45548.1"/>
    </source>
</evidence>
<organism evidence="6 7">
    <name type="scientific">Oxobacter pfennigii</name>
    <dbReference type="NCBI Taxonomy" id="36849"/>
    <lineage>
        <taxon>Bacteria</taxon>
        <taxon>Bacillati</taxon>
        <taxon>Bacillota</taxon>
        <taxon>Clostridia</taxon>
        <taxon>Eubacteriales</taxon>
        <taxon>Clostridiaceae</taxon>
        <taxon>Oxobacter</taxon>
    </lineage>
</organism>
<evidence type="ECO:0000259" key="4">
    <source>
        <dbReference type="PROSITE" id="PS50042"/>
    </source>
</evidence>
<dbReference type="PROSITE" id="PS51063">
    <property type="entry name" value="HTH_CRP_2"/>
    <property type="match status" value="1"/>
</dbReference>
<dbReference type="GO" id="GO:0005829">
    <property type="term" value="C:cytosol"/>
    <property type="evidence" value="ECO:0007669"/>
    <property type="project" value="TreeGrafter"/>
</dbReference>
<dbReference type="CDD" id="cd00092">
    <property type="entry name" value="HTH_CRP"/>
    <property type="match status" value="1"/>
</dbReference>
<comment type="caution">
    <text evidence="6">The sequence shown here is derived from an EMBL/GenBank/DDBJ whole genome shotgun (WGS) entry which is preliminary data.</text>
</comment>
<dbReference type="PRINTS" id="PR00034">
    <property type="entry name" value="HTHCRP"/>
</dbReference>
<dbReference type="PROSITE" id="PS50042">
    <property type="entry name" value="CNMP_BINDING_3"/>
    <property type="match status" value="1"/>
</dbReference>
<feature type="domain" description="Cyclic nucleotide-binding" evidence="4">
    <location>
        <begin position="22"/>
        <end position="142"/>
    </location>
</feature>
<dbReference type="OrthoDB" id="9798104at2"/>
<name>A0A0P8WSH1_9CLOT</name>
<dbReference type="RefSeq" id="WP_054873894.1">
    <property type="nucleotide sequence ID" value="NZ_LKET01000021.1"/>
</dbReference>
<dbReference type="InterPro" id="IPR000595">
    <property type="entry name" value="cNMP-bd_dom"/>
</dbReference>
<dbReference type="Proteomes" id="UP000050326">
    <property type="component" value="Unassembled WGS sequence"/>
</dbReference>
<dbReference type="SMART" id="SM00419">
    <property type="entry name" value="HTH_CRP"/>
    <property type="match status" value="1"/>
</dbReference>
<evidence type="ECO:0000256" key="2">
    <source>
        <dbReference type="ARBA" id="ARBA00023125"/>
    </source>
</evidence>
<dbReference type="PANTHER" id="PTHR24567">
    <property type="entry name" value="CRP FAMILY TRANSCRIPTIONAL REGULATORY PROTEIN"/>
    <property type="match status" value="1"/>
</dbReference>
<feature type="domain" description="HTH crp-type" evidence="5">
    <location>
        <begin position="156"/>
        <end position="230"/>
    </location>
</feature>
<sequence>MNRDIKVCEHCGEQLCTKRVPIFSALNDEELNKVTDLIIRRRYLKGERVIQEGSDLENLIIIHNGKVKAFKDTLEGREQILYIFAEGDFFGEKNLLKQQSATYNVEALEETNTCMINRRDFQRLLFQYPDISAKIIDELSSRLERLESMMQNMGTRNIDARVNAVLLEFSKKYGKGHPKGIIIELPLSREGIANYIGVARETVSRKMSHLQDDGIIEMVGNKRVIILDKEALEREVI</sequence>
<dbReference type="AlphaFoldDB" id="A0A0P8WSH1"/>